<comment type="caution">
    <text evidence="4">The sequence shown here is derived from an EMBL/GenBank/DDBJ whole genome shotgun (WGS) entry which is preliminary data.</text>
</comment>
<dbReference type="Pfam" id="PF02906">
    <property type="entry name" value="Fe_hyd_lg_C"/>
    <property type="match status" value="2"/>
</dbReference>
<dbReference type="InterPro" id="IPR004108">
    <property type="entry name" value="Fe_hydrogenase_lsu_C"/>
</dbReference>
<feature type="region of interest" description="Disordered" evidence="2">
    <location>
        <begin position="26"/>
        <end position="92"/>
    </location>
</feature>
<feature type="compositionally biased region" description="Acidic residues" evidence="2">
    <location>
        <begin position="456"/>
        <end position="468"/>
    </location>
</feature>
<keyword evidence="5" id="KW-1185">Reference proteome</keyword>
<comment type="similarity">
    <text evidence="1">Belongs to the NARF family.</text>
</comment>
<feature type="compositionally biased region" description="Polar residues" evidence="2">
    <location>
        <begin position="51"/>
        <end position="63"/>
    </location>
</feature>
<feature type="region of interest" description="Disordered" evidence="2">
    <location>
        <begin position="451"/>
        <end position="480"/>
    </location>
</feature>
<accession>A0A9N8HBB6</accession>
<dbReference type="InterPro" id="IPR009016">
    <property type="entry name" value="Fe_hydrogenase"/>
</dbReference>
<feature type="compositionally biased region" description="Polar residues" evidence="2">
    <location>
        <begin position="73"/>
        <end position="82"/>
    </location>
</feature>
<dbReference type="SUPFAM" id="SSF53920">
    <property type="entry name" value="Fe-only hydrogenase"/>
    <property type="match status" value="1"/>
</dbReference>
<feature type="domain" description="Iron hydrogenase large subunit C-terminal" evidence="3">
    <location>
        <begin position="545"/>
        <end position="630"/>
    </location>
</feature>
<dbReference type="AlphaFoldDB" id="A0A9N8HBB6"/>
<feature type="domain" description="Iron hydrogenase large subunit C-terminal" evidence="3">
    <location>
        <begin position="273"/>
        <end position="395"/>
    </location>
</feature>
<evidence type="ECO:0000259" key="3">
    <source>
        <dbReference type="Pfam" id="PF02906"/>
    </source>
</evidence>
<dbReference type="PANTHER" id="PTHR11615">
    <property type="entry name" value="NITRATE, FORMATE, IRON DEHYDROGENASE"/>
    <property type="match status" value="1"/>
</dbReference>
<protein>
    <submittedName>
        <fullName evidence="4">Probable cytosolic Fe-S cluster assembly factor</fullName>
    </submittedName>
</protein>
<name>A0A9N8HBB6_9STRA</name>
<gene>
    <name evidence="4" type="ORF">SEMRO_271_G104510.1</name>
</gene>
<dbReference type="OrthoDB" id="196505at2759"/>
<evidence type="ECO:0000313" key="4">
    <source>
        <dbReference type="EMBL" id="CAB9506562.1"/>
    </source>
</evidence>
<dbReference type="Gene3D" id="3.40.950.10">
    <property type="entry name" value="Fe-only Hydrogenase (Larger Subunit), Chain L, domain 3"/>
    <property type="match status" value="1"/>
</dbReference>
<sequence>MNNSSAVFLSNVDDYLAPSQACVNPLYNSNSEDTNNQDTPATTNNNKNNNVIHPTTETNNQVIPRQRKRRTRISPTTVNSGEEQGGPVIPTTEMLKNKKDPIKASMADCLACSGCVTTAETVLLEQQHSLTALKKAMHENNSQKLVVATVSPAVWADLLRHLQVPPHDAIRIKLQLVTCLREILQVAAVLDGNLPLQWSLLQAGEEFCRAHQQAQIQQQQQQTQAQPQAGNFRHQLELQNTPSIAVNYQETKFMLPDGSTHVIPNNTPASPPSLPLLTSSCPALVCLVEKSTHGAVRHLAHSKSPMSLAGAWWRKQQQQQQELFHLAFMPCHDKKLEASRKDFARPTLLGTSEDQQDVDLVLTTQEWFQMLAEFAYDKASSNNAIMKPVEEYTQEELRTLVKSYLETLEPAPMHALQLNNNTLALPEPIQRQGTLLAAQEDVAAASPHSIMTTSDMEIDQNHDDDDDTTGNNNAQMDIDDSGGVVTNNNGHNSNSTSPENASFFTMGSGGLAEFVFRYAAWRLFQTDLSDTEIVWKPVPTATNTSGKVVSARVRRAAARNRDYYQASLYRHDDGYSCEEAPGAVPVLRFAIAYGLQTLQRVLEPFAKKSDGYPFDFVEAMACPSGCLNGGGQVRVADRETPTQTRQRVAATRDLFVSPSSSSSSTTLQELERTFGPGELQTNFHVVPPLQHSLGAAAGVAVKDTQW</sequence>
<dbReference type="Gene3D" id="3.40.50.1780">
    <property type="match status" value="1"/>
</dbReference>
<dbReference type="InterPro" id="IPR050340">
    <property type="entry name" value="Cytosolic_Fe-S_CAF"/>
</dbReference>
<evidence type="ECO:0000313" key="5">
    <source>
        <dbReference type="Proteomes" id="UP001153069"/>
    </source>
</evidence>
<evidence type="ECO:0000256" key="1">
    <source>
        <dbReference type="ARBA" id="ARBA00006596"/>
    </source>
</evidence>
<evidence type="ECO:0000256" key="2">
    <source>
        <dbReference type="SAM" id="MobiDB-lite"/>
    </source>
</evidence>
<organism evidence="4 5">
    <name type="scientific">Seminavis robusta</name>
    <dbReference type="NCBI Taxonomy" id="568900"/>
    <lineage>
        <taxon>Eukaryota</taxon>
        <taxon>Sar</taxon>
        <taxon>Stramenopiles</taxon>
        <taxon>Ochrophyta</taxon>
        <taxon>Bacillariophyta</taxon>
        <taxon>Bacillariophyceae</taxon>
        <taxon>Bacillariophycidae</taxon>
        <taxon>Naviculales</taxon>
        <taxon>Naviculaceae</taxon>
        <taxon>Seminavis</taxon>
    </lineage>
</organism>
<proteinExistence type="inferred from homology"/>
<dbReference type="EMBL" id="CAICTM010000270">
    <property type="protein sequence ID" value="CAB9506562.1"/>
    <property type="molecule type" value="Genomic_DNA"/>
</dbReference>
<dbReference type="Proteomes" id="UP001153069">
    <property type="component" value="Unassembled WGS sequence"/>
</dbReference>
<reference evidence="4" key="1">
    <citation type="submission" date="2020-06" db="EMBL/GenBank/DDBJ databases">
        <authorList>
            <consortium name="Plant Systems Biology data submission"/>
        </authorList>
    </citation>
    <scope>NUCLEOTIDE SEQUENCE</scope>
    <source>
        <strain evidence="4">D6</strain>
    </source>
</reference>
<feature type="compositionally biased region" description="Polar residues" evidence="2">
    <location>
        <begin position="26"/>
        <end position="43"/>
    </location>
</feature>